<dbReference type="EMBL" id="CP098401">
    <property type="protein sequence ID" value="URW77026.1"/>
    <property type="molecule type" value="Genomic_DNA"/>
</dbReference>
<dbReference type="InterPro" id="IPR005829">
    <property type="entry name" value="Sugar_transporter_CS"/>
</dbReference>
<feature type="transmembrane region" description="Helical" evidence="5">
    <location>
        <begin position="147"/>
        <end position="170"/>
    </location>
</feature>
<evidence type="ECO:0000256" key="4">
    <source>
        <dbReference type="ARBA" id="ARBA00023136"/>
    </source>
</evidence>
<feature type="transmembrane region" description="Helical" evidence="5">
    <location>
        <begin position="254"/>
        <end position="272"/>
    </location>
</feature>
<keyword evidence="2 5" id="KW-0812">Transmembrane</keyword>
<keyword evidence="4 5" id="KW-0472">Membrane</keyword>
<feature type="transmembrane region" description="Helical" evidence="5">
    <location>
        <begin position="319"/>
        <end position="338"/>
    </location>
</feature>
<dbReference type="PROSITE" id="PS50850">
    <property type="entry name" value="MFS"/>
    <property type="match status" value="1"/>
</dbReference>
<feature type="transmembrane region" description="Helical" evidence="5">
    <location>
        <begin position="176"/>
        <end position="196"/>
    </location>
</feature>
<sequence length="434" mass="44756">MTEQELRARIDAAPMSPRQIGTVATMIALNALDGFDVLSVSFASPGIASEWGIDRAALGIVLSMELVGMAFGALLLGRLADKVGRRSTILGCLIIMATGMAGAAMATSIIMLCWLRLVTGLGIGGMLAATNAAVAEAANGRWRNLCVVLMAAGYPLGAVLGGGVASYLLAEWSWRAVFVFGAVITALSIPLVLVAAPESIGFLIYRRPANALVRVNAALERIGLQAIAALPATARRDEARESTGLFDGSLRARTALLTIAYFGHILTYYFVLKWIPKIVVDMGFPAPAAGGVLVWANVGGLTGAVLLGLLATRVRLINLLIATLAASAVMVTVFGWHSRGIAELARVAAIVGFFTNAGVVGLYALVASLFPTEVRASATGFVIGIGRGGAALAPALAGTLFASGVGLSTVATLMALGSFVAAVVLLLLRTIVPR</sequence>
<dbReference type="InterPro" id="IPR036259">
    <property type="entry name" value="MFS_trans_sf"/>
</dbReference>
<name>A0ABY4TZE7_9SPHN</name>
<keyword evidence="8" id="KW-1185">Reference proteome</keyword>
<feature type="transmembrane region" description="Helical" evidence="5">
    <location>
        <begin position="56"/>
        <end position="76"/>
    </location>
</feature>
<keyword evidence="3 5" id="KW-1133">Transmembrane helix</keyword>
<feature type="transmembrane region" description="Helical" evidence="5">
    <location>
        <begin position="407"/>
        <end position="428"/>
    </location>
</feature>
<feature type="transmembrane region" description="Helical" evidence="5">
    <location>
        <begin position="88"/>
        <end position="111"/>
    </location>
</feature>
<dbReference type="InterPro" id="IPR020846">
    <property type="entry name" value="MFS_dom"/>
</dbReference>
<dbReference type="PANTHER" id="PTHR23508">
    <property type="entry name" value="CARBOXYLIC ACID TRANSPORTER PROTEIN HOMOLOG"/>
    <property type="match status" value="1"/>
</dbReference>
<feature type="transmembrane region" description="Helical" evidence="5">
    <location>
        <begin position="292"/>
        <end position="312"/>
    </location>
</feature>
<evidence type="ECO:0000256" key="5">
    <source>
        <dbReference type="SAM" id="Phobius"/>
    </source>
</evidence>
<feature type="transmembrane region" description="Helical" evidence="5">
    <location>
        <begin position="378"/>
        <end position="401"/>
    </location>
</feature>
<evidence type="ECO:0000313" key="8">
    <source>
        <dbReference type="Proteomes" id="UP001055580"/>
    </source>
</evidence>
<feature type="transmembrane region" description="Helical" evidence="5">
    <location>
        <begin position="20"/>
        <end position="44"/>
    </location>
</feature>
<evidence type="ECO:0000256" key="3">
    <source>
        <dbReference type="ARBA" id="ARBA00022989"/>
    </source>
</evidence>
<accession>A0ABY4TZE7</accession>
<proteinExistence type="predicted"/>
<evidence type="ECO:0000313" key="7">
    <source>
        <dbReference type="EMBL" id="URW77026.1"/>
    </source>
</evidence>
<protein>
    <submittedName>
        <fullName evidence="7">MFS transporter</fullName>
    </submittedName>
</protein>
<reference evidence="7" key="1">
    <citation type="submission" date="2022-05" db="EMBL/GenBank/DDBJ databases">
        <title>Sphingomonas sp. strain RMG20 Genome sequencing and assembly.</title>
        <authorList>
            <person name="Kim I."/>
        </authorList>
    </citation>
    <scope>NUCLEOTIDE SEQUENCE</scope>
    <source>
        <strain evidence="7">RMG20</strain>
    </source>
</reference>
<dbReference type="SUPFAM" id="SSF103473">
    <property type="entry name" value="MFS general substrate transporter"/>
    <property type="match status" value="1"/>
</dbReference>
<dbReference type="PROSITE" id="PS00216">
    <property type="entry name" value="SUGAR_TRANSPORT_1"/>
    <property type="match status" value="1"/>
</dbReference>
<feature type="transmembrane region" description="Helical" evidence="5">
    <location>
        <begin position="117"/>
        <end position="135"/>
    </location>
</feature>
<dbReference type="Proteomes" id="UP001055580">
    <property type="component" value="Chromosome"/>
</dbReference>
<dbReference type="Gene3D" id="1.20.1250.20">
    <property type="entry name" value="MFS general substrate transporter like domains"/>
    <property type="match status" value="1"/>
</dbReference>
<gene>
    <name evidence="7" type="ORF">M9980_11110</name>
</gene>
<dbReference type="PANTHER" id="PTHR23508:SF10">
    <property type="entry name" value="CARBOXYLIC ACID TRANSPORTER PROTEIN HOMOLOG"/>
    <property type="match status" value="1"/>
</dbReference>
<feature type="transmembrane region" description="Helical" evidence="5">
    <location>
        <begin position="344"/>
        <end position="366"/>
    </location>
</feature>
<dbReference type="InterPro" id="IPR011701">
    <property type="entry name" value="MFS"/>
</dbReference>
<dbReference type="Pfam" id="PF07690">
    <property type="entry name" value="MFS_1"/>
    <property type="match status" value="1"/>
</dbReference>
<feature type="domain" description="Major facilitator superfamily (MFS) profile" evidence="6">
    <location>
        <begin position="22"/>
        <end position="434"/>
    </location>
</feature>
<comment type="subcellular location">
    <subcellularLocation>
        <location evidence="1">Membrane</location>
        <topology evidence="1">Multi-pass membrane protein</topology>
    </subcellularLocation>
</comment>
<organism evidence="7 8">
    <name type="scientific">Sphingomonas donggukensis</name>
    <dbReference type="NCBI Taxonomy" id="2949093"/>
    <lineage>
        <taxon>Bacteria</taxon>
        <taxon>Pseudomonadati</taxon>
        <taxon>Pseudomonadota</taxon>
        <taxon>Alphaproteobacteria</taxon>
        <taxon>Sphingomonadales</taxon>
        <taxon>Sphingomonadaceae</taxon>
        <taxon>Sphingomonas</taxon>
    </lineage>
</organism>
<evidence type="ECO:0000259" key="6">
    <source>
        <dbReference type="PROSITE" id="PS50850"/>
    </source>
</evidence>
<evidence type="ECO:0000256" key="2">
    <source>
        <dbReference type="ARBA" id="ARBA00022692"/>
    </source>
</evidence>
<evidence type="ECO:0000256" key="1">
    <source>
        <dbReference type="ARBA" id="ARBA00004141"/>
    </source>
</evidence>